<evidence type="ECO:0000313" key="8">
    <source>
        <dbReference type="EMBL" id="CAH0099381.1"/>
    </source>
</evidence>
<dbReference type="EMBL" id="CAKKLH010000018">
    <property type="protein sequence ID" value="CAH0099381.1"/>
    <property type="molecule type" value="Genomic_DNA"/>
</dbReference>
<comment type="similarity">
    <text evidence="2">Belongs to the ninjurin family.</text>
</comment>
<sequence>MPTVSGAGNRTEFQSSEADIITVLFKQACIHCHFIILSQGKTLDANKYATKKTIAQGMLDIALLTANASQLKYVLQLGHRHEFYYIMVSLISSSIVLQIVVGILALTLNMMRDCRLHLTEYRFSALALNYINLGSVFAITVLNILVAAFDPVAVVL</sequence>
<evidence type="ECO:0008006" key="10">
    <source>
        <dbReference type="Google" id="ProtNLM"/>
    </source>
</evidence>
<evidence type="ECO:0000256" key="5">
    <source>
        <dbReference type="ARBA" id="ARBA00022989"/>
    </source>
</evidence>
<dbReference type="GO" id="GO:0016020">
    <property type="term" value="C:membrane"/>
    <property type="evidence" value="ECO:0007669"/>
    <property type="project" value="UniProtKB-SubCell"/>
</dbReference>
<keyword evidence="9" id="KW-1185">Reference proteome</keyword>
<evidence type="ECO:0000256" key="2">
    <source>
        <dbReference type="ARBA" id="ARBA00008141"/>
    </source>
</evidence>
<protein>
    <recommendedName>
        <fullName evidence="10">Ninjurin-1</fullName>
    </recommendedName>
</protein>
<comment type="caution">
    <text evidence="8">The sequence shown here is derived from an EMBL/GenBank/DDBJ whole genome shotgun (WGS) entry which is preliminary data.</text>
</comment>
<proteinExistence type="inferred from homology"/>
<gene>
    <name evidence="8" type="ORF">DGAL_LOCUS1515</name>
</gene>
<dbReference type="PANTHER" id="PTHR12316:SF17">
    <property type="entry name" value="NINJURIN C, ISOFORM D"/>
    <property type="match status" value="1"/>
</dbReference>
<dbReference type="GO" id="GO:0042246">
    <property type="term" value="P:tissue regeneration"/>
    <property type="evidence" value="ECO:0007669"/>
    <property type="project" value="InterPro"/>
</dbReference>
<feature type="transmembrane region" description="Helical" evidence="7">
    <location>
        <begin position="127"/>
        <end position="149"/>
    </location>
</feature>
<evidence type="ECO:0000256" key="6">
    <source>
        <dbReference type="ARBA" id="ARBA00023136"/>
    </source>
</evidence>
<evidence type="ECO:0000256" key="3">
    <source>
        <dbReference type="ARBA" id="ARBA00022692"/>
    </source>
</evidence>
<comment type="subcellular location">
    <subcellularLocation>
        <location evidence="1">Membrane</location>
        <topology evidence="1">Multi-pass membrane protein</topology>
    </subcellularLocation>
</comment>
<keyword evidence="5 7" id="KW-1133">Transmembrane helix</keyword>
<dbReference type="GO" id="GO:0007155">
    <property type="term" value="P:cell adhesion"/>
    <property type="evidence" value="ECO:0007669"/>
    <property type="project" value="UniProtKB-KW"/>
</dbReference>
<organism evidence="8 9">
    <name type="scientific">Daphnia galeata</name>
    <dbReference type="NCBI Taxonomy" id="27404"/>
    <lineage>
        <taxon>Eukaryota</taxon>
        <taxon>Metazoa</taxon>
        <taxon>Ecdysozoa</taxon>
        <taxon>Arthropoda</taxon>
        <taxon>Crustacea</taxon>
        <taxon>Branchiopoda</taxon>
        <taxon>Diplostraca</taxon>
        <taxon>Cladocera</taxon>
        <taxon>Anomopoda</taxon>
        <taxon>Daphniidae</taxon>
        <taxon>Daphnia</taxon>
    </lineage>
</organism>
<keyword evidence="4" id="KW-0130">Cell adhesion</keyword>
<dbReference type="PANTHER" id="PTHR12316">
    <property type="entry name" value="NINJURIN-RELATED"/>
    <property type="match status" value="1"/>
</dbReference>
<reference evidence="8" key="1">
    <citation type="submission" date="2021-11" db="EMBL/GenBank/DDBJ databases">
        <authorList>
            <person name="Schell T."/>
        </authorList>
    </citation>
    <scope>NUCLEOTIDE SEQUENCE</scope>
    <source>
        <strain evidence="8">M5</strain>
    </source>
</reference>
<evidence type="ECO:0000256" key="7">
    <source>
        <dbReference type="SAM" id="Phobius"/>
    </source>
</evidence>
<dbReference type="AlphaFoldDB" id="A0A8J2R9D1"/>
<accession>A0A8J2R9D1</accession>
<keyword evidence="3 7" id="KW-0812">Transmembrane</keyword>
<dbReference type="InterPro" id="IPR007007">
    <property type="entry name" value="Ninjurin"/>
</dbReference>
<evidence type="ECO:0000256" key="4">
    <source>
        <dbReference type="ARBA" id="ARBA00022889"/>
    </source>
</evidence>
<dbReference type="Pfam" id="PF04923">
    <property type="entry name" value="Ninjurin"/>
    <property type="match status" value="1"/>
</dbReference>
<feature type="transmembrane region" description="Helical" evidence="7">
    <location>
        <begin position="83"/>
        <end position="106"/>
    </location>
</feature>
<evidence type="ECO:0000256" key="1">
    <source>
        <dbReference type="ARBA" id="ARBA00004141"/>
    </source>
</evidence>
<dbReference type="Proteomes" id="UP000789390">
    <property type="component" value="Unassembled WGS sequence"/>
</dbReference>
<dbReference type="OrthoDB" id="6114058at2759"/>
<name>A0A8J2R9D1_9CRUS</name>
<evidence type="ECO:0000313" key="9">
    <source>
        <dbReference type="Proteomes" id="UP000789390"/>
    </source>
</evidence>
<keyword evidence="6 7" id="KW-0472">Membrane</keyword>